<sequence>MRDPDDATPGSGDDDWEFMGSPTISSLSSFAPEDFSFPLQQSKNPTQQQRTTQPPQISIPIPHLHTPPPTSPRRKPGSLLARTTTTTSSSSSSAGAGVMAGGAAAEEGVTTPTTNNTTNSTTTPTARPGRLHMGIGTGIGVGLGAGLPASPLASAGLRGSFGGAQRFGFGLGFGKRQGQGQGQALPGQSLGGMGGSVTTNLTGEEEEEEVETPSRGQGPGLSLSRAEEGGRGQRWGGDGAAEDRGGEELDYGLDDADDELEGSHTQEYEGFQGYEGSQGSQGSQGHESPHAYEPSSREYDEASSEDEGARHDDASQGYERRHRNEGSREYESEAQKEEDEKEEWSQDREEEPEGETLPPGRVLLMERLCNLVQRLSSVRVGGGMEADVIDVLNAKVDEMEDLLVLAEESAEAEATAEVESLAGAEEQTEAQSEVEAEAQRQEEEEEEAQSGYEGNSKLASGRSSVTPSLPLLRVGDQDIRDLSSPLPWLTSTFKYSELSISPSGSNPELAAATNEALDAAKRAAQAQDEMAERIALESEKLNVELAEVVKKLQARREESDHLHAILIDRGEAAATRILDLEKEIVDLEDDILSNESELRHLRIKIRAVETLCYEFVHPDADPDLFQGIENWKADWVRVRDRMLERKKDRKDRRVRLHRAGCVINSLEQREEESTLTSLGGLSMSVSLLGLAGGRSPKKGYY</sequence>
<feature type="coiled-coil region" evidence="1">
    <location>
        <begin position="570"/>
        <end position="597"/>
    </location>
</feature>
<feature type="compositionally biased region" description="Basic and acidic residues" evidence="2">
    <location>
        <begin position="287"/>
        <end position="300"/>
    </location>
</feature>
<protein>
    <submittedName>
        <fullName evidence="3">Uncharacterized protein</fullName>
    </submittedName>
</protein>
<feature type="region of interest" description="Disordered" evidence="2">
    <location>
        <begin position="1"/>
        <end position="130"/>
    </location>
</feature>
<feature type="compositionally biased region" description="Polar residues" evidence="2">
    <location>
        <begin position="457"/>
        <end position="467"/>
    </location>
</feature>
<keyword evidence="1" id="KW-0175">Coiled coil</keyword>
<feature type="compositionally biased region" description="Low complexity" evidence="2">
    <location>
        <begin position="77"/>
        <end position="125"/>
    </location>
</feature>
<evidence type="ECO:0000313" key="4">
    <source>
        <dbReference type="Proteomes" id="UP001302745"/>
    </source>
</evidence>
<feature type="compositionally biased region" description="Basic and acidic residues" evidence="2">
    <location>
        <begin position="307"/>
        <end position="335"/>
    </location>
</feature>
<accession>A0AAN6ZZW5</accession>
<gene>
    <name evidence="3" type="ORF">C8A00DRAFT_42237</name>
</gene>
<dbReference type="EMBL" id="MU856895">
    <property type="protein sequence ID" value="KAK4155091.1"/>
    <property type="molecule type" value="Genomic_DNA"/>
</dbReference>
<dbReference type="AlphaFoldDB" id="A0AAN6ZZW5"/>
<evidence type="ECO:0000256" key="1">
    <source>
        <dbReference type="SAM" id="Coils"/>
    </source>
</evidence>
<keyword evidence="4" id="KW-1185">Reference proteome</keyword>
<proteinExistence type="predicted"/>
<evidence type="ECO:0000313" key="3">
    <source>
        <dbReference type="EMBL" id="KAK4155091.1"/>
    </source>
</evidence>
<feature type="compositionally biased region" description="Low complexity" evidence="2">
    <location>
        <begin position="45"/>
        <end position="64"/>
    </location>
</feature>
<reference evidence="3" key="1">
    <citation type="journal article" date="2023" name="Mol. Phylogenet. Evol.">
        <title>Genome-scale phylogeny and comparative genomics of the fungal order Sordariales.</title>
        <authorList>
            <person name="Hensen N."/>
            <person name="Bonometti L."/>
            <person name="Westerberg I."/>
            <person name="Brannstrom I.O."/>
            <person name="Guillou S."/>
            <person name="Cros-Aarteil S."/>
            <person name="Calhoun S."/>
            <person name="Haridas S."/>
            <person name="Kuo A."/>
            <person name="Mondo S."/>
            <person name="Pangilinan J."/>
            <person name="Riley R."/>
            <person name="LaButti K."/>
            <person name="Andreopoulos B."/>
            <person name="Lipzen A."/>
            <person name="Chen C."/>
            <person name="Yan M."/>
            <person name="Daum C."/>
            <person name="Ng V."/>
            <person name="Clum A."/>
            <person name="Steindorff A."/>
            <person name="Ohm R.A."/>
            <person name="Martin F."/>
            <person name="Silar P."/>
            <person name="Natvig D.O."/>
            <person name="Lalanne C."/>
            <person name="Gautier V."/>
            <person name="Ament-Velasquez S.L."/>
            <person name="Kruys A."/>
            <person name="Hutchinson M.I."/>
            <person name="Powell A.J."/>
            <person name="Barry K."/>
            <person name="Miller A.N."/>
            <person name="Grigoriev I.V."/>
            <person name="Debuchy R."/>
            <person name="Gladieux P."/>
            <person name="Hiltunen Thoren M."/>
            <person name="Johannesson H."/>
        </authorList>
    </citation>
    <scope>NUCLEOTIDE SEQUENCE</scope>
    <source>
        <strain evidence="3">CBS 538.74</strain>
    </source>
</reference>
<feature type="region of interest" description="Disordered" evidence="2">
    <location>
        <begin position="408"/>
        <end position="469"/>
    </location>
</feature>
<reference evidence="3" key="2">
    <citation type="submission" date="2023-05" db="EMBL/GenBank/DDBJ databases">
        <authorList>
            <consortium name="Lawrence Berkeley National Laboratory"/>
            <person name="Steindorff A."/>
            <person name="Hensen N."/>
            <person name="Bonometti L."/>
            <person name="Westerberg I."/>
            <person name="Brannstrom I.O."/>
            <person name="Guillou S."/>
            <person name="Cros-Aarteil S."/>
            <person name="Calhoun S."/>
            <person name="Haridas S."/>
            <person name="Kuo A."/>
            <person name="Mondo S."/>
            <person name="Pangilinan J."/>
            <person name="Riley R."/>
            <person name="Labutti K."/>
            <person name="Andreopoulos B."/>
            <person name="Lipzen A."/>
            <person name="Chen C."/>
            <person name="Yanf M."/>
            <person name="Daum C."/>
            <person name="Ng V."/>
            <person name="Clum A."/>
            <person name="Ohm R."/>
            <person name="Martin F."/>
            <person name="Silar P."/>
            <person name="Natvig D."/>
            <person name="Lalanne C."/>
            <person name="Gautier V."/>
            <person name="Ament-Velasquez S.L."/>
            <person name="Kruys A."/>
            <person name="Hutchinson M.I."/>
            <person name="Powell A.J."/>
            <person name="Barry K."/>
            <person name="Miller A.N."/>
            <person name="Grigoriev I.V."/>
            <person name="Debuchy R."/>
            <person name="Gladieux P."/>
            <person name="Thoren M.H."/>
            <person name="Johannesson H."/>
        </authorList>
    </citation>
    <scope>NUCLEOTIDE SEQUENCE</scope>
    <source>
        <strain evidence="3">CBS 538.74</strain>
    </source>
</reference>
<feature type="compositionally biased region" description="Acidic residues" evidence="2">
    <location>
        <begin position="248"/>
        <end position="260"/>
    </location>
</feature>
<feature type="compositionally biased region" description="Acidic residues" evidence="2">
    <location>
        <begin position="336"/>
        <end position="354"/>
    </location>
</feature>
<feature type="compositionally biased region" description="Acidic residues" evidence="2">
    <location>
        <begin position="426"/>
        <end position="448"/>
    </location>
</feature>
<name>A0AAN6ZZW5_9PEZI</name>
<evidence type="ECO:0000256" key="2">
    <source>
        <dbReference type="SAM" id="MobiDB-lite"/>
    </source>
</evidence>
<dbReference type="Proteomes" id="UP001302745">
    <property type="component" value="Unassembled WGS sequence"/>
</dbReference>
<organism evidence="3 4">
    <name type="scientific">Chaetomidium leptoderma</name>
    <dbReference type="NCBI Taxonomy" id="669021"/>
    <lineage>
        <taxon>Eukaryota</taxon>
        <taxon>Fungi</taxon>
        <taxon>Dikarya</taxon>
        <taxon>Ascomycota</taxon>
        <taxon>Pezizomycotina</taxon>
        <taxon>Sordariomycetes</taxon>
        <taxon>Sordariomycetidae</taxon>
        <taxon>Sordariales</taxon>
        <taxon>Chaetomiaceae</taxon>
        <taxon>Chaetomidium</taxon>
    </lineage>
</organism>
<comment type="caution">
    <text evidence="3">The sequence shown here is derived from an EMBL/GenBank/DDBJ whole genome shotgun (WGS) entry which is preliminary data.</text>
</comment>
<feature type="compositionally biased region" description="Low complexity" evidence="2">
    <location>
        <begin position="268"/>
        <end position="286"/>
    </location>
</feature>
<feature type="region of interest" description="Disordered" evidence="2">
    <location>
        <begin position="175"/>
        <end position="361"/>
    </location>
</feature>